<dbReference type="PANTHER" id="PTHR31511:SF12">
    <property type="entry name" value="RHO TERMINATION FACTOR N-TERMINAL DOMAIN-CONTAINING PROTEIN"/>
    <property type="match status" value="1"/>
</dbReference>
<dbReference type="Proteomes" id="UP000694846">
    <property type="component" value="Unplaced"/>
</dbReference>
<keyword evidence="1" id="KW-1185">Reference proteome</keyword>
<dbReference type="PANTHER" id="PTHR31511">
    <property type="entry name" value="PROTEIN CBG23764"/>
    <property type="match status" value="1"/>
</dbReference>
<dbReference type="RefSeq" id="XP_025412540.1">
    <property type="nucleotide sequence ID" value="XM_025556755.1"/>
</dbReference>
<proteinExistence type="predicted"/>
<reference evidence="2" key="1">
    <citation type="submission" date="2025-08" db="UniProtKB">
        <authorList>
            <consortium name="RefSeq"/>
        </authorList>
    </citation>
    <scope>IDENTIFICATION</scope>
    <source>
        <tissue evidence="2">Whole body</tissue>
    </source>
</reference>
<evidence type="ECO:0000313" key="2">
    <source>
        <dbReference type="RefSeq" id="XP_025412540.1"/>
    </source>
</evidence>
<accession>A0A8B8FQA6</accession>
<dbReference type="AlphaFoldDB" id="A0A8B8FQA6"/>
<name>A0A8B8FQA6_9HEMI</name>
<dbReference type="GeneID" id="112685006"/>
<gene>
    <name evidence="2" type="primary">LOC112685006</name>
</gene>
<sequence length="192" mass="22740">MELVKTTSEFVEIKSSHARKIVWYYKKNIDDCFNYHTFLESSKNKLINLLKFLSVNHPIKYNLKMEVTYKRPHLDNSSENRAFKTISKEIFTDTRIRNVIEKYFTRLIQEEDEYIGKGSGFTLECIDGLFLCVYKYTPMGGSSYIKLPDDIRNKKAVINPQNTDQQCVVDRWRARRSRNKKKRRPMCAGSSW</sequence>
<protein>
    <submittedName>
        <fullName evidence="2">Uncharacterized protein LOC112685006</fullName>
    </submittedName>
</protein>
<evidence type="ECO:0000313" key="1">
    <source>
        <dbReference type="Proteomes" id="UP000694846"/>
    </source>
</evidence>
<organism evidence="1 2">
    <name type="scientific">Sipha flava</name>
    <name type="common">yellow sugarcane aphid</name>
    <dbReference type="NCBI Taxonomy" id="143950"/>
    <lineage>
        <taxon>Eukaryota</taxon>
        <taxon>Metazoa</taxon>
        <taxon>Ecdysozoa</taxon>
        <taxon>Arthropoda</taxon>
        <taxon>Hexapoda</taxon>
        <taxon>Insecta</taxon>
        <taxon>Pterygota</taxon>
        <taxon>Neoptera</taxon>
        <taxon>Paraneoptera</taxon>
        <taxon>Hemiptera</taxon>
        <taxon>Sternorrhyncha</taxon>
        <taxon>Aphidomorpha</taxon>
        <taxon>Aphidoidea</taxon>
        <taxon>Aphididae</taxon>
        <taxon>Sipha</taxon>
    </lineage>
</organism>
<dbReference type="OrthoDB" id="6625030at2759"/>